<organism evidence="1 2">
    <name type="scientific">Melia azedarach</name>
    <name type="common">Chinaberry tree</name>
    <dbReference type="NCBI Taxonomy" id="155640"/>
    <lineage>
        <taxon>Eukaryota</taxon>
        <taxon>Viridiplantae</taxon>
        <taxon>Streptophyta</taxon>
        <taxon>Embryophyta</taxon>
        <taxon>Tracheophyta</taxon>
        <taxon>Spermatophyta</taxon>
        <taxon>Magnoliopsida</taxon>
        <taxon>eudicotyledons</taxon>
        <taxon>Gunneridae</taxon>
        <taxon>Pentapetalae</taxon>
        <taxon>rosids</taxon>
        <taxon>malvids</taxon>
        <taxon>Sapindales</taxon>
        <taxon>Meliaceae</taxon>
        <taxon>Melia</taxon>
    </lineage>
</organism>
<keyword evidence="2" id="KW-1185">Reference proteome</keyword>
<gene>
    <name evidence="1" type="ORF">OWV82_008714</name>
</gene>
<dbReference type="EMBL" id="CM051397">
    <property type="protein sequence ID" value="KAJ4720979.1"/>
    <property type="molecule type" value="Genomic_DNA"/>
</dbReference>
<accession>A0ACC1YCW3</accession>
<evidence type="ECO:0000313" key="1">
    <source>
        <dbReference type="EMBL" id="KAJ4720979.1"/>
    </source>
</evidence>
<evidence type="ECO:0000313" key="2">
    <source>
        <dbReference type="Proteomes" id="UP001164539"/>
    </source>
</evidence>
<name>A0ACC1YCW3_MELAZ</name>
<sequence>MEVGVASCLFCGSRSVPAITRKTLALNVRRSNSNVLNAVAPLQFSFCSSFRSICLFIGHSSNPSFAIHQPQQFICNNSYRSSSSTKSSTSTKKRPRTKSSAFTKSRIQKTKSFSSTSTSTRTNVSTIVEKSGVEKQREQPKKSNKAVNVRTLYQNGDPLGRRDLGKSVVKWICQGMRAMASDFASAEVQGEFSELRQRMGPGLTFVIQAQPYLNAIPMPLGLEAICLKACTHYPTLFDHFQRELRDVLQELQQKSLVQNWHETESWKLLKELANSAQHRAIVRKVTQTKPVQGVLGMNLERAKIIQGRIDEFTRRMSELLRIERDAELEFTQEELNAVPNPDENSDSSKPIEFLVSHGRAPQELCDTICNLNAVSTSTGLGGMHLVLFRVEGSHRLPPTTLSPGDMVCVRICNSRGAGATSCMQGFVHNLGDDGCSISIALESRHGDPTFSKLFGKSVRIDRIQGLADTLTYERNCEALMLLQKNGLQKKNPSIAVVATLFGDQEDVAWLEENDLADLAEVKLDGMLGSETFDDSQKKAIALGLNKKRPALLIQGPPGTGKTGLLKEIIARAVQQGERVLVTAPTNAAVDNMVEKLSDVGLNVVRVGNPARISQTVASKSLGEIVNSKLASFLAEFERKKSDLRKDLRLCLKDDSLAAGIRQLLKQLGKQLKKKEKETVKEVLSSAQVVLATNTGAADPLIRRLDTFDLVVIDEAGQAIEPSCWIPILQGKRCILAGDECQLAPVILSRKALEGGLGVSLLERAAALHEGILTTKLTTQYRMNDAIASWASKEMYGGSLVSSSTVASHLLVDSPFVKPTWITQCPLLLLDTRMPYGSLSLGCEEHLDPAGTGSFFNEGEAEIVVQYVFSLIYAGVQPSAIAVQSPYVAQVQLLRDRLDELPEAAGVEVATIDSFQGREADAVIISMVRSNTLGAVGFLGDSRRMNVAITRARKHVAVVCDSSTICHNTFLARLLRHIRYFGRVKHAERGTFGGSGLGMNPMLPSLS</sequence>
<proteinExistence type="predicted"/>
<comment type="caution">
    <text evidence="1">The sequence shown here is derived from an EMBL/GenBank/DDBJ whole genome shotgun (WGS) entry which is preliminary data.</text>
</comment>
<protein>
    <submittedName>
        <fullName evidence="1">DNA-binding protein SMUBP-2-like</fullName>
    </submittedName>
</protein>
<dbReference type="Proteomes" id="UP001164539">
    <property type="component" value="Chromosome 4"/>
</dbReference>
<reference evidence="1 2" key="1">
    <citation type="journal article" date="2023" name="Science">
        <title>Complex scaffold remodeling in plant triterpene biosynthesis.</title>
        <authorList>
            <person name="De La Pena R."/>
            <person name="Hodgson H."/>
            <person name="Liu J.C."/>
            <person name="Stephenson M.J."/>
            <person name="Martin A.C."/>
            <person name="Owen C."/>
            <person name="Harkess A."/>
            <person name="Leebens-Mack J."/>
            <person name="Jimenez L.E."/>
            <person name="Osbourn A."/>
            <person name="Sattely E.S."/>
        </authorList>
    </citation>
    <scope>NUCLEOTIDE SEQUENCE [LARGE SCALE GENOMIC DNA]</scope>
    <source>
        <strain evidence="2">cv. JPN11</strain>
        <tissue evidence="1">Leaf</tissue>
    </source>
</reference>